<sequence length="112" mass="12327">MLILSMELSLSMAKSKACLGGASAAEAEGLADPNLAEFEDNARSHGNSPYEEIALQLNPHNPELALMFVRSLLITSRDSLVTPQHVRRESITVNYKVARDTRGSNSKVRNFR</sequence>
<evidence type="ECO:0000313" key="2">
    <source>
        <dbReference type="Proteomes" id="UP000037122"/>
    </source>
</evidence>
<evidence type="ECO:0000313" key="1">
    <source>
        <dbReference type="EMBL" id="KNE00737.1"/>
    </source>
</evidence>
<name>A0A0L0P2X0_CANAR</name>
<dbReference type="Proteomes" id="UP000037122">
    <property type="component" value="Unassembled WGS sequence"/>
</dbReference>
<accession>A0A0L0P2X0</accession>
<dbReference type="VEuPathDB" id="FungiDB:QG37_02267"/>
<reference evidence="2" key="1">
    <citation type="journal article" date="2015" name="BMC Genomics">
        <title>Draft genome of a commonly misdiagnosed multidrug resistant pathogen Candida auris.</title>
        <authorList>
            <person name="Chatterjee S."/>
            <person name="Alampalli S.V."/>
            <person name="Nageshan R.K."/>
            <person name="Chettiar S.T."/>
            <person name="Joshi S."/>
            <person name="Tatu U.S."/>
        </authorList>
    </citation>
    <scope>NUCLEOTIDE SEQUENCE [LARGE SCALE GENOMIC DNA]</scope>
    <source>
        <strain evidence="2">6684</strain>
    </source>
</reference>
<dbReference type="EMBL" id="LGST01000017">
    <property type="protein sequence ID" value="KNE00737.1"/>
    <property type="molecule type" value="Genomic_DNA"/>
</dbReference>
<dbReference type="AlphaFoldDB" id="A0A0L0P2X0"/>
<organism evidence="1 2">
    <name type="scientific">Candidozyma auris</name>
    <name type="common">Yeast</name>
    <name type="synonym">Candida auris</name>
    <dbReference type="NCBI Taxonomy" id="498019"/>
    <lineage>
        <taxon>Eukaryota</taxon>
        <taxon>Fungi</taxon>
        <taxon>Dikarya</taxon>
        <taxon>Ascomycota</taxon>
        <taxon>Saccharomycotina</taxon>
        <taxon>Pichiomycetes</taxon>
        <taxon>Metschnikowiaceae</taxon>
        <taxon>Candidozyma</taxon>
    </lineage>
</organism>
<protein>
    <submittedName>
        <fullName evidence="1">Uncharacterized protein</fullName>
    </submittedName>
</protein>
<gene>
    <name evidence="1" type="ORF">QG37_02267</name>
</gene>
<comment type="caution">
    <text evidence="1">The sequence shown here is derived from an EMBL/GenBank/DDBJ whole genome shotgun (WGS) entry which is preliminary data.</text>
</comment>
<proteinExistence type="predicted"/>